<sequence length="211" mass="23817">MLRARLRLASFKLKDETLTTRDATGGKDWVATDLSPPQVWRPCSGARHRFAMARNIGLGLQGRCSNIPPLRRDNLAVSDSANKQAPGRKGTTQWWRPSSLRLGKRWFRKRAPPSIGVENGNKAHKKDRSKREWCRQGAWTSFRRSDRRVRGMIGEPSHRDDMVEDGGLPSAILQHDKGSDREKLGQLIGVSALGRWCLSTRSPVAYRQPVL</sequence>
<evidence type="ECO:0000313" key="2">
    <source>
        <dbReference type="Proteomes" id="UP000298030"/>
    </source>
</evidence>
<proteinExistence type="predicted"/>
<accession>A0A4Y7TD97</accession>
<keyword evidence="2" id="KW-1185">Reference proteome</keyword>
<reference evidence="1 2" key="1">
    <citation type="journal article" date="2019" name="Nat. Ecol. Evol.">
        <title>Megaphylogeny resolves global patterns of mushroom evolution.</title>
        <authorList>
            <person name="Varga T."/>
            <person name="Krizsan K."/>
            <person name="Foldi C."/>
            <person name="Dima B."/>
            <person name="Sanchez-Garcia M."/>
            <person name="Sanchez-Ramirez S."/>
            <person name="Szollosi G.J."/>
            <person name="Szarkandi J.G."/>
            <person name="Papp V."/>
            <person name="Albert L."/>
            <person name="Andreopoulos W."/>
            <person name="Angelini C."/>
            <person name="Antonin V."/>
            <person name="Barry K.W."/>
            <person name="Bougher N.L."/>
            <person name="Buchanan P."/>
            <person name="Buyck B."/>
            <person name="Bense V."/>
            <person name="Catcheside P."/>
            <person name="Chovatia M."/>
            <person name="Cooper J."/>
            <person name="Damon W."/>
            <person name="Desjardin D."/>
            <person name="Finy P."/>
            <person name="Geml J."/>
            <person name="Haridas S."/>
            <person name="Hughes K."/>
            <person name="Justo A."/>
            <person name="Karasinski D."/>
            <person name="Kautmanova I."/>
            <person name="Kiss B."/>
            <person name="Kocsube S."/>
            <person name="Kotiranta H."/>
            <person name="LaButti K.M."/>
            <person name="Lechner B.E."/>
            <person name="Liimatainen K."/>
            <person name="Lipzen A."/>
            <person name="Lukacs Z."/>
            <person name="Mihaltcheva S."/>
            <person name="Morgado L.N."/>
            <person name="Niskanen T."/>
            <person name="Noordeloos M.E."/>
            <person name="Ohm R.A."/>
            <person name="Ortiz-Santana B."/>
            <person name="Ovrebo C."/>
            <person name="Racz N."/>
            <person name="Riley R."/>
            <person name="Savchenko A."/>
            <person name="Shiryaev A."/>
            <person name="Soop K."/>
            <person name="Spirin V."/>
            <person name="Szebenyi C."/>
            <person name="Tomsovsky M."/>
            <person name="Tulloss R.E."/>
            <person name="Uehling J."/>
            <person name="Grigoriev I.V."/>
            <person name="Vagvolgyi C."/>
            <person name="Papp T."/>
            <person name="Martin F.M."/>
            <person name="Miettinen O."/>
            <person name="Hibbett D.S."/>
            <person name="Nagy L.G."/>
        </authorList>
    </citation>
    <scope>NUCLEOTIDE SEQUENCE [LARGE SCALE GENOMIC DNA]</scope>
    <source>
        <strain evidence="1 2">FP101781</strain>
    </source>
</reference>
<evidence type="ECO:0000313" key="1">
    <source>
        <dbReference type="EMBL" id="TEB32143.1"/>
    </source>
</evidence>
<dbReference type="AlphaFoldDB" id="A0A4Y7TD97"/>
<comment type="caution">
    <text evidence="1">The sequence shown here is derived from an EMBL/GenBank/DDBJ whole genome shotgun (WGS) entry which is preliminary data.</text>
</comment>
<name>A0A4Y7TD97_COPMI</name>
<organism evidence="1 2">
    <name type="scientific">Coprinellus micaceus</name>
    <name type="common">Glistening ink-cap mushroom</name>
    <name type="synonym">Coprinus micaceus</name>
    <dbReference type="NCBI Taxonomy" id="71717"/>
    <lineage>
        <taxon>Eukaryota</taxon>
        <taxon>Fungi</taxon>
        <taxon>Dikarya</taxon>
        <taxon>Basidiomycota</taxon>
        <taxon>Agaricomycotina</taxon>
        <taxon>Agaricomycetes</taxon>
        <taxon>Agaricomycetidae</taxon>
        <taxon>Agaricales</taxon>
        <taxon>Agaricineae</taxon>
        <taxon>Psathyrellaceae</taxon>
        <taxon>Coprinellus</taxon>
    </lineage>
</organism>
<protein>
    <submittedName>
        <fullName evidence="1">Uncharacterized protein</fullName>
    </submittedName>
</protein>
<gene>
    <name evidence="1" type="ORF">FA13DRAFT_1709185</name>
</gene>
<dbReference type="Proteomes" id="UP000298030">
    <property type="component" value="Unassembled WGS sequence"/>
</dbReference>
<dbReference type="EMBL" id="QPFP01000016">
    <property type="protein sequence ID" value="TEB32143.1"/>
    <property type="molecule type" value="Genomic_DNA"/>
</dbReference>